<dbReference type="PANTHER" id="PTHR31635">
    <property type="entry name" value="REVERSE TRANSCRIPTASE DOMAIN-CONTAINING PROTEIN-RELATED"/>
    <property type="match status" value="1"/>
</dbReference>
<accession>A0A9W6YXE4</accession>
<proteinExistence type="predicted"/>
<name>A0A9W6YXE4_AMBMO</name>
<dbReference type="PANTHER" id="PTHR31635:SF196">
    <property type="entry name" value="REVERSE TRANSCRIPTASE DOMAIN-CONTAINING PROTEIN-RELATED"/>
    <property type="match status" value="1"/>
</dbReference>
<comment type="caution">
    <text evidence="2">The sequence shown here is derived from an EMBL/GenBank/DDBJ whole genome shotgun (WGS) entry which is preliminary data.</text>
</comment>
<dbReference type="Pfam" id="PF00078">
    <property type="entry name" value="RVT_1"/>
    <property type="match status" value="1"/>
</dbReference>
<feature type="domain" description="Reverse transcriptase" evidence="1">
    <location>
        <begin position="1"/>
        <end position="132"/>
    </location>
</feature>
<dbReference type="EMBL" id="BSXU01001444">
    <property type="protein sequence ID" value="GMG27498.1"/>
    <property type="molecule type" value="Genomic_DNA"/>
</dbReference>
<dbReference type="Proteomes" id="UP001165063">
    <property type="component" value="Unassembled WGS sequence"/>
</dbReference>
<dbReference type="InterPro" id="IPR043502">
    <property type="entry name" value="DNA/RNA_pol_sf"/>
</dbReference>
<dbReference type="SUPFAM" id="SSF56672">
    <property type="entry name" value="DNA/RNA polymerases"/>
    <property type="match status" value="1"/>
</dbReference>
<evidence type="ECO:0000313" key="2">
    <source>
        <dbReference type="EMBL" id="GMG27498.1"/>
    </source>
</evidence>
<dbReference type="OrthoDB" id="4097129at2759"/>
<protein>
    <submittedName>
        <fullName evidence="2">Unnamed protein product</fullName>
    </submittedName>
</protein>
<reference evidence="2" key="1">
    <citation type="submission" date="2023-04" db="EMBL/GenBank/DDBJ databases">
        <title>Ambrosiozyma monospora NBRC 1965.</title>
        <authorList>
            <person name="Ichikawa N."/>
            <person name="Sato H."/>
            <person name="Tonouchi N."/>
        </authorList>
    </citation>
    <scope>NUCLEOTIDE SEQUENCE</scope>
    <source>
        <strain evidence="2">NBRC 1965</strain>
    </source>
</reference>
<evidence type="ECO:0000259" key="1">
    <source>
        <dbReference type="PROSITE" id="PS50878"/>
    </source>
</evidence>
<sequence length="318" mass="35411">MAHLGNGSFISQIPIAMGKGVRQGSPISAFIFILAIEHLLRCLSSSINGIHFQPTGLSFPTAEWKSAFTTKVTALAYADDLAVGCSNPSELHHIFGIIHQFASFSGCTLNNQKTKLYSNNNNNIVAYQGYIATNHLQIETCPINSNPTYLGSPLLAMDWPSKFRDILNKFRKILYLDLTLSHRVTAINTYIYSQVYFLDQHHPCAESALNDFIKQIHQMLIAHLPYQLTSINNILHAPRKQGGLGLLDLHSQLSGRRGFYIYQLVRNSNMSHPLVSMMNSMLQQLANILVCHQTIDGELNDLPSISPLPLNAHPTTQT</sequence>
<dbReference type="AlphaFoldDB" id="A0A9W6YXE4"/>
<gene>
    <name evidence="2" type="ORF">Amon01_000344700</name>
</gene>
<dbReference type="InterPro" id="IPR000477">
    <property type="entry name" value="RT_dom"/>
</dbReference>
<evidence type="ECO:0000313" key="3">
    <source>
        <dbReference type="Proteomes" id="UP001165063"/>
    </source>
</evidence>
<organism evidence="2 3">
    <name type="scientific">Ambrosiozyma monospora</name>
    <name type="common">Yeast</name>
    <name type="synonym">Endomycopsis monosporus</name>
    <dbReference type="NCBI Taxonomy" id="43982"/>
    <lineage>
        <taxon>Eukaryota</taxon>
        <taxon>Fungi</taxon>
        <taxon>Dikarya</taxon>
        <taxon>Ascomycota</taxon>
        <taxon>Saccharomycotina</taxon>
        <taxon>Pichiomycetes</taxon>
        <taxon>Pichiales</taxon>
        <taxon>Pichiaceae</taxon>
        <taxon>Ambrosiozyma</taxon>
    </lineage>
</organism>
<dbReference type="PROSITE" id="PS50878">
    <property type="entry name" value="RT_POL"/>
    <property type="match status" value="1"/>
</dbReference>
<keyword evidence="3" id="KW-1185">Reference proteome</keyword>